<evidence type="ECO:0000259" key="1">
    <source>
        <dbReference type="Pfam" id="PF01593"/>
    </source>
</evidence>
<dbReference type="AlphaFoldDB" id="A0AA88XVY4"/>
<feature type="domain" description="Amine oxidase" evidence="1">
    <location>
        <begin position="12"/>
        <end position="183"/>
    </location>
</feature>
<organism evidence="2 3">
    <name type="scientific">Pinctada imbricata</name>
    <name type="common">Atlantic pearl-oyster</name>
    <name type="synonym">Pinctada martensii</name>
    <dbReference type="NCBI Taxonomy" id="66713"/>
    <lineage>
        <taxon>Eukaryota</taxon>
        <taxon>Metazoa</taxon>
        <taxon>Spiralia</taxon>
        <taxon>Lophotrochozoa</taxon>
        <taxon>Mollusca</taxon>
        <taxon>Bivalvia</taxon>
        <taxon>Autobranchia</taxon>
        <taxon>Pteriomorphia</taxon>
        <taxon>Pterioida</taxon>
        <taxon>Pterioidea</taxon>
        <taxon>Pteriidae</taxon>
        <taxon>Pinctada</taxon>
    </lineage>
</organism>
<name>A0AA88XVY4_PINIB</name>
<evidence type="ECO:0000313" key="3">
    <source>
        <dbReference type="Proteomes" id="UP001186944"/>
    </source>
</evidence>
<dbReference type="Pfam" id="PF01593">
    <property type="entry name" value="Amino_oxidase"/>
    <property type="match status" value="1"/>
</dbReference>
<dbReference type="EMBL" id="VSWD01000009">
    <property type="protein sequence ID" value="KAK3092893.1"/>
    <property type="molecule type" value="Genomic_DNA"/>
</dbReference>
<gene>
    <name evidence="2" type="ORF">FSP39_008499</name>
</gene>
<dbReference type="InterPro" id="IPR002937">
    <property type="entry name" value="Amino_oxidase"/>
</dbReference>
<dbReference type="Proteomes" id="UP001186944">
    <property type="component" value="Unassembled WGS sequence"/>
</dbReference>
<dbReference type="InterPro" id="IPR050464">
    <property type="entry name" value="Zeta_carotene_desat/Oxidored"/>
</dbReference>
<protein>
    <recommendedName>
        <fullName evidence="1">Amine oxidase domain-containing protein</fullName>
    </recommendedName>
</protein>
<feature type="non-terminal residue" evidence="2">
    <location>
        <position position="1"/>
    </location>
</feature>
<dbReference type="PANTHER" id="PTHR42923">
    <property type="entry name" value="PROTOPORPHYRINOGEN OXIDASE"/>
    <property type="match status" value="1"/>
</dbReference>
<comment type="caution">
    <text evidence="2">The sequence shown here is derived from an EMBL/GenBank/DDBJ whole genome shotgun (WGS) entry which is preliminary data.</text>
</comment>
<dbReference type="GO" id="GO:0006783">
    <property type="term" value="P:heme biosynthetic process"/>
    <property type="evidence" value="ECO:0007669"/>
    <property type="project" value="TreeGrafter"/>
</dbReference>
<proteinExistence type="predicted"/>
<dbReference type="PANTHER" id="PTHR42923:SF3">
    <property type="entry name" value="PROTOPORPHYRINOGEN OXIDASE"/>
    <property type="match status" value="1"/>
</dbReference>
<dbReference type="InterPro" id="IPR036188">
    <property type="entry name" value="FAD/NAD-bd_sf"/>
</dbReference>
<dbReference type="GO" id="GO:0005743">
    <property type="term" value="C:mitochondrial inner membrane"/>
    <property type="evidence" value="ECO:0007669"/>
    <property type="project" value="TreeGrafter"/>
</dbReference>
<keyword evidence="3" id="KW-1185">Reference proteome</keyword>
<dbReference type="SUPFAM" id="SSF54373">
    <property type="entry name" value="FAD-linked reductases, C-terminal domain"/>
    <property type="match status" value="1"/>
</dbReference>
<dbReference type="Gene3D" id="3.50.50.60">
    <property type="entry name" value="FAD/NAD(P)-binding domain"/>
    <property type="match status" value="1"/>
</dbReference>
<sequence>DLAKILPPEHSSLSSNLNRIPAVTCVVVNLEYPGKQDIPQGFGVLLPAMEDGPVLGVVFDSCTFPDHDRKDQDCTRLTLMLGGHWYDELKDRVGSMDEESLSSFSCSTIERLLKITDKPNKVIVSIQKDCIPQYYVGHSQMVDDMFDYIKDNQLPLTLIGNSYKGVAVNDCILNAKIGAERVLDSLQK</sequence>
<dbReference type="GO" id="GO:0004729">
    <property type="term" value="F:oxygen-dependent protoporphyrinogen oxidase activity"/>
    <property type="evidence" value="ECO:0007669"/>
    <property type="project" value="TreeGrafter"/>
</dbReference>
<accession>A0AA88XVY4</accession>
<evidence type="ECO:0000313" key="2">
    <source>
        <dbReference type="EMBL" id="KAK3092893.1"/>
    </source>
</evidence>
<reference evidence="2" key="1">
    <citation type="submission" date="2019-08" db="EMBL/GenBank/DDBJ databases">
        <title>The improved chromosome-level genome for the pearl oyster Pinctada fucata martensii using PacBio sequencing and Hi-C.</title>
        <authorList>
            <person name="Zheng Z."/>
        </authorList>
    </citation>
    <scope>NUCLEOTIDE SEQUENCE</scope>
    <source>
        <strain evidence="2">ZZ-2019</strain>
        <tissue evidence="2">Adductor muscle</tissue>
    </source>
</reference>